<protein>
    <submittedName>
        <fullName evidence="1">11818_t:CDS:1</fullName>
    </submittedName>
</protein>
<gene>
    <name evidence="1" type="ORF">SCALOS_LOCUS6866</name>
</gene>
<feature type="non-terminal residue" evidence="1">
    <location>
        <position position="124"/>
    </location>
</feature>
<keyword evidence="2" id="KW-1185">Reference proteome</keyword>
<evidence type="ECO:0000313" key="1">
    <source>
        <dbReference type="EMBL" id="CAG8599145.1"/>
    </source>
</evidence>
<comment type="caution">
    <text evidence="1">The sequence shown here is derived from an EMBL/GenBank/DDBJ whole genome shotgun (WGS) entry which is preliminary data.</text>
</comment>
<reference evidence="1" key="1">
    <citation type="submission" date="2021-06" db="EMBL/GenBank/DDBJ databases">
        <authorList>
            <person name="Kallberg Y."/>
            <person name="Tangrot J."/>
            <person name="Rosling A."/>
        </authorList>
    </citation>
    <scope>NUCLEOTIDE SEQUENCE</scope>
    <source>
        <strain evidence="1">AU212A</strain>
    </source>
</reference>
<sequence>EETENEIEALNQLSEKRIAHDITENSSDISIETSGKDIIMNKDGSQDQMNVSSKNLIRNTDNAKIQSENNLEQTNTQRTEDENDTYDESNDVTIASSNVILQTKQAENSEEEDMLDESEGTIGD</sequence>
<dbReference type="EMBL" id="CAJVPM010014109">
    <property type="protein sequence ID" value="CAG8599145.1"/>
    <property type="molecule type" value="Genomic_DNA"/>
</dbReference>
<name>A0ACA9MMA3_9GLOM</name>
<feature type="non-terminal residue" evidence="1">
    <location>
        <position position="1"/>
    </location>
</feature>
<evidence type="ECO:0000313" key="2">
    <source>
        <dbReference type="Proteomes" id="UP000789860"/>
    </source>
</evidence>
<organism evidence="1 2">
    <name type="scientific">Scutellospora calospora</name>
    <dbReference type="NCBI Taxonomy" id="85575"/>
    <lineage>
        <taxon>Eukaryota</taxon>
        <taxon>Fungi</taxon>
        <taxon>Fungi incertae sedis</taxon>
        <taxon>Mucoromycota</taxon>
        <taxon>Glomeromycotina</taxon>
        <taxon>Glomeromycetes</taxon>
        <taxon>Diversisporales</taxon>
        <taxon>Gigasporaceae</taxon>
        <taxon>Scutellospora</taxon>
    </lineage>
</organism>
<proteinExistence type="predicted"/>
<accession>A0ACA9MMA3</accession>
<dbReference type="Proteomes" id="UP000789860">
    <property type="component" value="Unassembled WGS sequence"/>
</dbReference>